<dbReference type="PROSITE" id="PS50850">
    <property type="entry name" value="MFS"/>
    <property type="match status" value="1"/>
</dbReference>
<dbReference type="InterPro" id="IPR036259">
    <property type="entry name" value="MFS_trans_sf"/>
</dbReference>
<evidence type="ECO:0000313" key="9">
    <source>
        <dbReference type="Proteomes" id="UP000254571"/>
    </source>
</evidence>
<dbReference type="PANTHER" id="PTHR43124">
    <property type="entry name" value="PURINE EFFLUX PUMP PBUE"/>
    <property type="match status" value="1"/>
</dbReference>
<dbReference type="GO" id="GO:0005886">
    <property type="term" value="C:plasma membrane"/>
    <property type="evidence" value="ECO:0007669"/>
    <property type="project" value="UniProtKB-SubCell"/>
</dbReference>
<dbReference type="GO" id="GO:0022857">
    <property type="term" value="F:transmembrane transporter activity"/>
    <property type="evidence" value="ECO:0007669"/>
    <property type="project" value="InterPro"/>
</dbReference>
<dbReference type="PANTHER" id="PTHR43124:SF3">
    <property type="entry name" value="CHLORAMPHENICOL EFFLUX PUMP RV0191"/>
    <property type="match status" value="1"/>
</dbReference>
<evidence type="ECO:0000256" key="2">
    <source>
        <dbReference type="ARBA" id="ARBA00022475"/>
    </source>
</evidence>
<dbReference type="Proteomes" id="UP000254571">
    <property type="component" value="Unassembled WGS sequence"/>
</dbReference>
<keyword evidence="4 6" id="KW-1133">Transmembrane helix</keyword>
<feature type="transmembrane region" description="Helical" evidence="6">
    <location>
        <begin position="28"/>
        <end position="47"/>
    </location>
</feature>
<evidence type="ECO:0000256" key="1">
    <source>
        <dbReference type="ARBA" id="ARBA00004651"/>
    </source>
</evidence>
<dbReference type="SUPFAM" id="SSF103473">
    <property type="entry name" value="MFS general substrate transporter"/>
    <property type="match status" value="1"/>
</dbReference>
<feature type="domain" description="Major facilitator superfamily (MFS) profile" evidence="7">
    <location>
        <begin position="1"/>
        <end position="93"/>
    </location>
</feature>
<keyword evidence="2" id="KW-1003">Cell membrane</keyword>
<protein>
    <submittedName>
        <fullName evidence="8">MFS transporter</fullName>
    </submittedName>
</protein>
<accession>A0A7H4P0Z4</accession>
<name>A0A7H4P0Z4_9ENTR</name>
<organism evidence="8 9">
    <name type="scientific">Klebsiella grimontii</name>
    <dbReference type="NCBI Taxonomy" id="2058152"/>
    <lineage>
        <taxon>Bacteria</taxon>
        <taxon>Pseudomonadati</taxon>
        <taxon>Pseudomonadota</taxon>
        <taxon>Gammaproteobacteria</taxon>
        <taxon>Enterobacterales</taxon>
        <taxon>Enterobacteriaceae</taxon>
        <taxon>Klebsiella/Raoultella group</taxon>
        <taxon>Klebsiella</taxon>
    </lineage>
</organism>
<proteinExistence type="predicted"/>
<dbReference type="AlphaFoldDB" id="A0A7H4P0Z4"/>
<keyword evidence="3 6" id="KW-0812">Transmembrane</keyword>
<evidence type="ECO:0000256" key="6">
    <source>
        <dbReference type="SAM" id="Phobius"/>
    </source>
</evidence>
<feature type="transmembrane region" description="Helical" evidence="6">
    <location>
        <begin position="68"/>
        <end position="88"/>
    </location>
</feature>
<evidence type="ECO:0000313" key="8">
    <source>
        <dbReference type="EMBL" id="STW06109.1"/>
    </source>
</evidence>
<evidence type="ECO:0000259" key="7">
    <source>
        <dbReference type="PROSITE" id="PS50850"/>
    </source>
</evidence>
<evidence type="ECO:0000256" key="4">
    <source>
        <dbReference type="ARBA" id="ARBA00022989"/>
    </source>
</evidence>
<reference evidence="8 9" key="1">
    <citation type="submission" date="2018-06" db="EMBL/GenBank/DDBJ databases">
        <authorList>
            <consortium name="Pathogen Informatics"/>
            <person name="Doyle S."/>
        </authorList>
    </citation>
    <scope>NUCLEOTIDE SEQUENCE [LARGE SCALE GENOMIC DNA]</scope>
    <source>
        <strain evidence="8 9">NCTC9149</strain>
    </source>
</reference>
<comment type="caution">
    <text evidence="8">The sequence shown here is derived from an EMBL/GenBank/DDBJ whole genome shotgun (WGS) entry which is preliminary data.</text>
</comment>
<keyword evidence="5 6" id="KW-0472">Membrane</keyword>
<evidence type="ECO:0000256" key="3">
    <source>
        <dbReference type="ARBA" id="ARBA00022692"/>
    </source>
</evidence>
<dbReference type="EMBL" id="UGMX01000002">
    <property type="protein sequence ID" value="STW06109.1"/>
    <property type="molecule type" value="Genomic_DNA"/>
</dbReference>
<dbReference type="Gene3D" id="1.20.1250.20">
    <property type="entry name" value="MFS general substrate transporter like domains"/>
    <property type="match status" value="1"/>
</dbReference>
<sequence length="93" mass="10211">MFMGLTVANLIGVPAGTWIGQHLSWRDAFMAIAVIGIITVISIGMLVPHQPRAQNQRFAHEFNAFRNVNVLLAMGITVFGPGAFLHQLPTSRR</sequence>
<dbReference type="InterPro" id="IPR050189">
    <property type="entry name" value="MFS_Efflux_Transporters"/>
</dbReference>
<dbReference type="InterPro" id="IPR020846">
    <property type="entry name" value="MFS_dom"/>
</dbReference>
<gene>
    <name evidence="8" type="primary">ydhP_2</name>
    <name evidence="8" type="ORF">NCTC9149_02510</name>
</gene>
<comment type="subcellular location">
    <subcellularLocation>
        <location evidence="1">Cell membrane</location>
        <topology evidence="1">Multi-pass membrane protein</topology>
    </subcellularLocation>
</comment>
<evidence type="ECO:0000256" key="5">
    <source>
        <dbReference type="ARBA" id="ARBA00023136"/>
    </source>
</evidence>